<proteinExistence type="predicted"/>
<reference evidence="1 3" key="1">
    <citation type="submission" date="2016-11" db="EMBL/GenBank/DDBJ databases">
        <authorList>
            <person name="Jaros S."/>
            <person name="Januszkiewicz K."/>
            <person name="Wedrychowicz H."/>
        </authorList>
    </citation>
    <scope>NUCLEOTIDE SEQUENCE [LARGE SCALE GENOMIC DNA]</scope>
    <source>
        <strain evidence="1 3">CGMCC 4.5723</strain>
    </source>
</reference>
<keyword evidence="3" id="KW-1185">Reference proteome</keyword>
<evidence type="ECO:0000313" key="3">
    <source>
        <dbReference type="Proteomes" id="UP000184452"/>
    </source>
</evidence>
<feature type="non-terminal residue" evidence="1">
    <location>
        <position position="28"/>
    </location>
</feature>
<dbReference type="EMBL" id="FQZK01000059">
    <property type="protein sequence ID" value="SHK99868.1"/>
    <property type="molecule type" value="Genomic_DNA"/>
</dbReference>
<gene>
    <name evidence="1" type="ORF">SAMN05421803_1594</name>
    <name evidence="2" type="ORF">SAMN05421803_1671</name>
</gene>
<protein>
    <submittedName>
        <fullName evidence="1">Uncharacterized protein</fullName>
    </submittedName>
</protein>
<evidence type="ECO:0000313" key="1">
    <source>
        <dbReference type="EMBL" id="SHK99868.1"/>
    </source>
</evidence>
<dbReference type="AlphaFoldDB" id="A0A1M6X1N3"/>
<accession>A0A1M6X1N3</accession>
<sequence length="28" mass="2914">MPAEVCNHMPGARSIASTHAFKSGTQKG</sequence>
<dbReference type="Proteomes" id="UP000184452">
    <property type="component" value="Unassembled WGS sequence"/>
</dbReference>
<dbReference type="EMBL" id="FQZK01000067">
    <property type="protein sequence ID" value="SHL01131.1"/>
    <property type="molecule type" value="Genomic_DNA"/>
</dbReference>
<organism evidence="1 3">
    <name type="scientific">Nocardiopsis flavescens</name>
    <dbReference type="NCBI Taxonomy" id="758803"/>
    <lineage>
        <taxon>Bacteria</taxon>
        <taxon>Bacillati</taxon>
        <taxon>Actinomycetota</taxon>
        <taxon>Actinomycetes</taxon>
        <taxon>Streptosporangiales</taxon>
        <taxon>Nocardiopsidaceae</taxon>
        <taxon>Nocardiopsis</taxon>
    </lineage>
</organism>
<name>A0A1M6X1N3_9ACTN</name>
<evidence type="ECO:0000313" key="2">
    <source>
        <dbReference type="EMBL" id="SHL01131.1"/>
    </source>
</evidence>